<name>A0A3G5AJX1_9VIRU</name>
<evidence type="ECO:0000313" key="1">
    <source>
        <dbReference type="EMBL" id="AYV86393.1"/>
    </source>
</evidence>
<dbReference type="EMBL" id="MK072504">
    <property type="protein sequence ID" value="AYV86393.1"/>
    <property type="molecule type" value="Genomic_DNA"/>
</dbReference>
<gene>
    <name evidence="1" type="ORF">Solumvirus7_8</name>
</gene>
<sequence>MSEFKVYPSGIDVWSKYVKVDQCLKVESQYKIRECEVASVDFHDPKDIKDRDEEPLMFSINNSNKDKWVFSKGKIYRIKEMNLRDSKPYMIVMVL</sequence>
<organism evidence="1">
    <name type="scientific">Solumvirus sp</name>
    <dbReference type="NCBI Taxonomy" id="2487773"/>
    <lineage>
        <taxon>Viruses</taxon>
        <taxon>Pithoviruses</taxon>
    </lineage>
</organism>
<accession>A0A3G5AJX1</accession>
<reference evidence="1" key="1">
    <citation type="submission" date="2018-10" db="EMBL/GenBank/DDBJ databases">
        <title>Hidden diversity of soil giant viruses.</title>
        <authorList>
            <person name="Schulz F."/>
            <person name="Alteio L."/>
            <person name="Goudeau D."/>
            <person name="Ryan E.M."/>
            <person name="Malmstrom R.R."/>
            <person name="Blanchard J."/>
            <person name="Woyke T."/>
        </authorList>
    </citation>
    <scope>NUCLEOTIDE SEQUENCE</scope>
    <source>
        <strain evidence="1">SMV1</strain>
    </source>
</reference>
<protein>
    <submittedName>
        <fullName evidence="1">Uncharacterized protein</fullName>
    </submittedName>
</protein>
<proteinExistence type="predicted"/>